<organism evidence="3">
    <name type="scientific">Candidatus Moduliflexus flocculans</name>
    <dbReference type="NCBI Taxonomy" id="1499966"/>
    <lineage>
        <taxon>Bacteria</taxon>
        <taxon>Candidatus Moduliflexota</taxon>
        <taxon>Candidatus Moduliflexia</taxon>
        <taxon>Candidatus Moduliflexales</taxon>
        <taxon>Candidatus Moduliflexaceae</taxon>
    </lineage>
</organism>
<protein>
    <submittedName>
        <fullName evidence="3">Extracellular solute-binding protein family 5</fullName>
    </submittedName>
</protein>
<dbReference type="Proteomes" id="UP000030700">
    <property type="component" value="Unassembled WGS sequence"/>
</dbReference>
<dbReference type="PIRSF" id="PIRSF002741">
    <property type="entry name" value="MppA"/>
    <property type="match status" value="1"/>
</dbReference>
<evidence type="ECO:0000313" key="3">
    <source>
        <dbReference type="EMBL" id="GAK51078.1"/>
    </source>
</evidence>
<evidence type="ECO:0000259" key="2">
    <source>
        <dbReference type="Pfam" id="PF00496"/>
    </source>
</evidence>
<evidence type="ECO:0000256" key="1">
    <source>
        <dbReference type="SAM" id="SignalP"/>
    </source>
</evidence>
<accession>A0A0S6VZN6</accession>
<dbReference type="CDD" id="cd08512">
    <property type="entry name" value="PBP2_NikA_DppA_OppA_like_7"/>
    <property type="match status" value="1"/>
</dbReference>
<dbReference type="InterPro" id="IPR039424">
    <property type="entry name" value="SBP_5"/>
</dbReference>
<dbReference type="GO" id="GO:0043190">
    <property type="term" value="C:ATP-binding cassette (ABC) transporter complex"/>
    <property type="evidence" value="ECO:0007669"/>
    <property type="project" value="InterPro"/>
</dbReference>
<evidence type="ECO:0000313" key="4">
    <source>
        <dbReference type="Proteomes" id="UP000030700"/>
    </source>
</evidence>
<keyword evidence="1" id="KW-0732">Signal</keyword>
<dbReference type="AlphaFoldDB" id="A0A0S6VZN6"/>
<dbReference type="PANTHER" id="PTHR30290:SF34">
    <property type="entry name" value="ABC TRANSPORTER, PERIPLASMIC OLIGO-PEPTIDE BINDING PROTEIN, PUTATIVE-RELATED"/>
    <property type="match status" value="1"/>
</dbReference>
<name>A0A0S6VZN6_9BACT</name>
<dbReference type="PANTHER" id="PTHR30290">
    <property type="entry name" value="PERIPLASMIC BINDING COMPONENT OF ABC TRANSPORTER"/>
    <property type="match status" value="1"/>
</dbReference>
<reference evidence="3" key="1">
    <citation type="journal article" date="2015" name="PeerJ">
        <title>First genomic representation of candidate bacterial phylum KSB3 points to enhanced environmental sensing as a trigger of wastewater bulking.</title>
        <authorList>
            <person name="Sekiguchi Y."/>
            <person name="Ohashi A."/>
            <person name="Parks D.H."/>
            <person name="Yamauchi T."/>
            <person name="Tyson G.W."/>
            <person name="Hugenholtz P."/>
        </authorList>
    </citation>
    <scope>NUCLEOTIDE SEQUENCE [LARGE SCALE GENOMIC DNA]</scope>
</reference>
<feature type="domain" description="Solute-binding protein family 5" evidence="2">
    <location>
        <begin position="74"/>
        <end position="498"/>
    </location>
</feature>
<dbReference type="Gene3D" id="3.90.76.10">
    <property type="entry name" value="Dipeptide-binding Protein, Domain 1"/>
    <property type="match status" value="1"/>
</dbReference>
<dbReference type="InterPro" id="IPR030678">
    <property type="entry name" value="Peptide/Ni-bd"/>
</dbReference>
<dbReference type="EMBL" id="DF820456">
    <property type="protein sequence ID" value="GAK51078.1"/>
    <property type="molecule type" value="Genomic_DNA"/>
</dbReference>
<dbReference type="STRING" id="1499966.U14_02320"/>
<dbReference type="Gene3D" id="3.10.105.10">
    <property type="entry name" value="Dipeptide-binding Protein, Domain 3"/>
    <property type="match status" value="1"/>
</dbReference>
<dbReference type="SUPFAM" id="SSF53850">
    <property type="entry name" value="Periplasmic binding protein-like II"/>
    <property type="match status" value="1"/>
</dbReference>
<dbReference type="HOGENOM" id="CLU_017028_7_2_0"/>
<dbReference type="GO" id="GO:0042597">
    <property type="term" value="C:periplasmic space"/>
    <property type="evidence" value="ECO:0007669"/>
    <property type="project" value="UniProtKB-ARBA"/>
</dbReference>
<dbReference type="InterPro" id="IPR000914">
    <property type="entry name" value="SBP_5_dom"/>
</dbReference>
<dbReference type="Pfam" id="PF00496">
    <property type="entry name" value="SBP_bac_5"/>
    <property type="match status" value="1"/>
</dbReference>
<proteinExistence type="predicted"/>
<keyword evidence="4" id="KW-1185">Reference proteome</keyword>
<dbReference type="Gene3D" id="3.40.190.10">
    <property type="entry name" value="Periplasmic binding protein-like II"/>
    <property type="match status" value="1"/>
</dbReference>
<sequence>MKKVILCVLPIVALTLLAATVFAEVKNPDTFVKVTYGTIPTLDPATAYNTTSAQRIENIYERLVRRDGSFTDKFVPVLATEVPTIENGLLAADGLTYTFPIRKNVKFHAGGDLTPSDVEYSLERTMVTDQDGGPSWMLLEALIGDGATRDADGKIKDGIFEKIMSAVEVQGDNVVLHLPKAYPPLMGILANSWSAIQDKEWVIEQGGWDGTAENAPKANNPEFLHETLQKIMNGTGPFLMKSWDPSGDFVFERFEGYWGEKPKLKRAIFKPVEEWNTRKLMLMNGDADYVTVDAMYVSEMQGLNGIKTYRVPQLAVSAALFCQKINPDQNTSIGSGKLDGEGIPPDFFADIHVRKAFMHAFDRELYEEDVLQNIETIPTNPNVPGLPYAIDVPVYEFSLDKAAEEMKQAWGGQVWEKGFKMTITHNSGNEKREKAALMLAENIMSLNPKFKIEVANVEWKDYLVKYKNFQYPLFIIGWGADYADPHNFLYTYMHSNGAYGKFAGYSNPEVDKLVDEGIATVDPAKREEIYKKLQNLWYTEAIGLCIYQNTDIRHYRDWVQGFVPNPQDDDASEWLFQLSKDEAK</sequence>
<dbReference type="GO" id="GO:0015833">
    <property type="term" value="P:peptide transport"/>
    <property type="evidence" value="ECO:0007669"/>
    <property type="project" value="TreeGrafter"/>
</dbReference>
<dbReference type="GO" id="GO:1904680">
    <property type="term" value="F:peptide transmembrane transporter activity"/>
    <property type="evidence" value="ECO:0007669"/>
    <property type="project" value="TreeGrafter"/>
</dbReference>
<feature type="chain" id="PRO_5006631539" evidence="1">
    <location>
        <begin position="24"/>
        <end position="584"/>
    </location>
</feature>
<gene>
    <name evidence="3" type="ORF">U14_02320</name>
</gene>
<feature type="signal peptide" evidence="1">
    <location>
        <begin position="1"/>
        <end position="23"/>
    </location>
</feature>